<keyword evidence="7" id="KW-0732">Signal</keyword>
<keyword evidence="1" id="KW-0479">Metal-binding</keyword>
<keyword evidence="4" id="KW-0804">Transcription</keyword>
<dbReference type="VEuPathDB" id="FungiDB:An11g03770"/>
<keyword evidence="3" id="KW-0238">DNA-binding</keyword>
<comment type="caution">
    <text evidence="9">The sequence shown here is derived from an EMBL/GenBank/DDBJ whole genome shotgun (WGS) entry which is preliminary data.</text>
</comment>
<organism evidence="9 10">
    <name type="scientific">Aspergillus niger</name>
    <dbReference type="NCBI Taxonomy" id="5061"/>
    <lineage>
        <taxon>Eukaryota</taxon>
        <taxon>Fungi</taxon>
        <taxon>Dikarya</taxon>
        <taxon>Ascomycota</taxon>
        <taxon>Pezizomycotina</taxon>
        <taxon>Eurotiomycetes</taxon>
        <taxon>Eurotiomycetidae</taxon>
        <taxon>Eurotiales</taxon>
        <taxon>Aspergillaceae</taxon>
        <taxon>Aspergillus</taxon>
        <taxon>Aspergillus subgen. Circumdati</taxon>
    </lineage>
</organism>
<dbReference type="EMBL" id="BCMY01000007">
    <property type="protein sequence ID" value="GAQ42240.1"/>
    <property type="molecule type" value="Genomic_DNA"/>
</dbReference>
<dbReference type="Proteomes" id="UP000068243">
    <property type="component" value="Unassembled WGS sequence"/>
</dbReference>
<evidence type="ECO:0000256" key="3">
    <source>
        <dbReference type="ARBA" id="ARBA00023125"/>
    </source>
</evidence>
<dbReference type="GO" id="GO:0006351">
    <property type="term" value="P:DNA-templated transcription"/>
    <property type="evidence" value="ECO:0007669"/>
    <property type="project" value="InterPro"/>
</dbReference>
<dbReference type="VEuPathDB" id="FungiDB:M747DRAFT_25933"/>
<feature type="signal peptide" evidence="7">
    <location>
        <begin position="1"/>
        <end position="21"/>
    </location>
</feature>
<feature type="chain" id="PRO_5007087458" evidence="7">
    <location>
        <begin position="22"/>
        <end position="893"/>
    </location>
</feature>
<dbReference type="InterPro" id="IPR036864">
    <property type="entry name" value="Zn2-C6_fun-type_DNA-bd_sf"/>
</dbReference>
<gene>
    <name evidence="9" type="ORF">ABL_04901</name>
</gene>
<dbReference type="SUPFAM" id="SSF57701">
    <property type="entry name" value="Zn2/Cys6 DNA-binding domain"/>
    <property type="match status" value="1"/>
</dbReference>
<dbReference type="PROSITE" id="PS50048">
    <property type="entry name" value="ZN2_CY6_FUNGAL_2"/>
    <property type="match status" value="1"/>
</dbReference>
<dbReference type="GO" id="GO:0003677">
    <property type="term" value="F:DNA binding"/>
    <property type="evidence" value="ECO:0007669"/>
    <property type="project" value="UniProtKB-KW"/>
</dbReference>
<feature type="domain" description="Zn(2)-C6 fungal-type" evidence="8">
    <location>
        <begin position="211"/>
        <end position="241"/>
    </location>
</feature>
<dbReference type="InterPro" id="IPR050987">
    <property type="entry name" value="AtrR-like"/>
</dbReference>
<dbReference type="GO" id="GO:0008270">
    <property type="term" value="F:zinc ion binding"/>
    <property type="evidence" value="ECO:0007669"/>
    <property type="project" value="InterPro"/>
</dbReference>
<dbReference type="AlphaFoldDB" id="A0A100IJ69"/>
<dbReference type="VEuPathDB" id="FungiDB:ATCC64974_89880"/>
<feature type="compositionally biased region" description="Polar residues" evidence="6">
    <location>
        <begin position="284"/>
        <end position="294"/>
    </location>
</feature>
<dbReference type="SMART" id="SM00906">
    <property type="entry name" value="Fungal_trans"/>
    <property type="match status" value="1"/>
</dbReference>
<evidence type="ECO:0000256" key="7">
    <source>
        <dbReference type="SAM" id="SignalP"/>
    </source>
</evidence>
<feature type="region of interest" description="Disordered" evidence="6">
    <location>
        <begin position="771"/>
        <end position="799"/>
    </location>
</feature>
<feature type="region of interest" description="Disordered" evidence="6">
    <location>
        <begin position="259"/>
        <end position="297"/>
    </location>
</feature>
<keyword evidence="5" id="KW-0539">Nucleus</keyword>
<dbReference type="VEuPathDB" id="FungiDB:M747DRAFT_349978"/>
<evidence type="ECO:0000256" key="1">
    <source>
        <dbReference type="ARBA" id="ARBA00022723"/>
    </source>
</evidence>
<evidence type="ECO:0000313" key="9">
    <source>
        <dbReference type="EMBL" id="GAQ42240.1"/>
    </source>
</evidence>
<dbReference type="CDD" id="cd12148">
    <property type="entry name" value="fungal_TF_MHR"/>
    <property type="match status" value="1"/>
</dbReference>
<dbReference type="InterPro" id="IPR006771">
    <property type="entry name" value="CetA-like"/>
</dbReference>
<dbReference type="PANTHER" id="PTHR46910:SF1">
    <property type="entry name" value="MISCELLANEOUS ZN(II)2CYS6 TRANSCRIPTION FACTOR (EUROFUNG)-RELATED"/>
    <property type="match status" value="1"/>
</dbReference>
<evidence type="ECO:0000256" key="6">
    <source>
        <dbReference type="SAM" id="MobiDB-lite"/>
    </source>
</evidence>
<accession>A0A100IJ69</accession>
<dbReference type="OMA" id="IGMDDHE"/>
<dbReference type="Gene3D" id="4.10.240.10">
    <property type="entry name" value="Zn(2)-C6 fungal-type DNA-binding domain"/>
    <property type="match status" value="1"/>
</dbReference>
<dbReference type="SMART" id="SM00066">
    <property type="entry name" value="GAL4"/>
    <property type="match status" value="1"/>
</dbReference>
<dbReference type="PROSITE" id="PS00463">
    <property type="entry name" value="ZN2_CY6_FUNGAL_1"/>
    <property type="match status" value="1"/>
</dbReference>
<protein>
    <submittedName>
        <fullName evidence="9">Fungal specific transcription factor domain-containing protein</fullName>
    </submittedName>
</protein>
<keyword evidence="2" id="KW-0805">Transcription regulation</keyword>
<dbReference type="Pfam" id="PF04681">
    <property type="entry name" value="Bys1"/>
    <property type="match status" value="2"/>
</dbReference>
<dbReference type="GO" id="GO:0000981">
    <property type="term" value="F:DNA-binding transcription factor activity, RNA polymerase II-specific"/>
    <property type="evidence" value="ECO:0007669"/>
    <property type="project" value="InterPro"/>
</dbReference>
<dbReference type="Pfam" id="PF00172">
    <property type="entry name" value="Zn_clus"/>
    <property type="match status" value="1"/>
</dbReference>
<evidence type="ECO:0000256" key="2">
    <source>
        <dbReference type="ARBA" id="ARBA00023015"/>
    </source>
</evidence>
<evidence type="ECO:0000256" key="4">
    <source>
        <dbReference type="ARBA" id="ARBA00023163"/>
    </source>
</evidence>
<evidence type="ECO:0000313" key="10">
    <source>
        <dbReference type="Proteomes" id="UP000068243"/>
    </source>
</evidence>
<dbReference type="VEuPathDB" id="FungiDB:ASPNIDRAFT2_1187581"/>
<dbReference type="VEuPathDB" id="FungiDB:An11g03780"/>
<dbReference type="PANTHER" id="PTHR46910">
    <property type="entry name" value="TRANSCRIPTION FACTOR PDR1"/>
    <property type="match status" value="1"/>
</dbReference>
<sequence length="893" mass="99188">MKPTILPTLPLLTLLLPLTTTHPTPQDTITTSTITAGHAIILNTCAFPIYAWSVSSTVGPQITIPAAAPVTSSSNSNSTTQQYSNYTEPYHHDAQTGGVSIKLTTLRNGLYTGAPQTIFAYNFVEGQNQVWFDLSDVYGDPFKGRRVSVQVRVVQGGENSGGWEESIVWEDGVPVGGSQVRVVGAERDLVNAINPLVIMDRPSKRPRLSMACNICRQRKVKCDAEYPKCRNCRLRNQQCITTDPQRPGVTGIREWLDIPDKQTPQNDDQPQHPAVSDQNHQEATDTPQKLSPNEVSPVHHPFDVSFNVEHGTDKVKIMGGSSSQCLAKSLDVYFKAARLKPVSGCFRYGMRHAEELDLPLSLSLPELPDSDRRERYLSAYITRIHTLYPIFNTTRLRVGTDLFATAGGFTNLPREQIPRIVSAYLIMSLGADEIGQGATVDGDRYLQAAACLLSHVIIIPYLPTVQTLLLFTMAYRGRNQEGLAWQTLGMAIRTAYTLGINRTSTSNSEGKNIERRVWAVCWCLEKMMHLESGRPTVIGYQHPKPENALGESKFLKWHVELGEYQGNISHHLYSHQSGTRDVRQILLDTARLDRELLSWANRVPTDMRPGSDIFCADEEFHAAAFLSIQYHSTLISLHRAALIAPTSSFEEEVAKYCSDEPSQFRMRHGESICVSSARAIAKLSVQLSERKTDSQTIPAGPSLLACIVLAIFLIKHPGSRLQAMDLQLLKACLEYSSQHLSQYDPDPRFIEGIAAIYEQCSTHLRSWSAAEAKRRPHSSDSLTKLNPLPTPAVDEALPPWRPTEVMQPSDLHKQSNVGYQSQRVIQSAVSTPAIDHGQDHLDSLGFSSTSMLDGFVAEGVNVDQVFPFEGYNVEELWNWMGCLDSPGSMPDIR</sequence>
<proteinExistence type="predicted"/>
<dbReference type="GO" id="GO:0009893">
    <property type="term" value="P:positive regulation of metabolic process"/>
    <property type="evidence" value="ECO:0007669"/>
    <property type="project" value="UniProtKB-ARBA"/>
</dbReference>
<dbReference type="InterPro" id="IPR001138">
    <property type="entry name" value="Zn2Cys6_DnaBD"/>
</dbReference>
<evidence type="ECO:0000259" key="8">
    <source>
        <dbReference type="PROSITE" id="PS50048"/>
    </source>
</evidence>
<dbReference type="InterPro" id="IPR007219">
    <property type="entry name" value="XnlR_reg_dom"/>
</dbReference>
<dbReference type="VEuPathDB" id="FungiDB:ATCC64974_89870"/>
<dbReference type="CDD" id="cd00067">
    <property type="entry name" value="GAL4"/>
    <property type="match status" value="1"/>
</dbReference>
<dbReference type="OrthoDB" id="3037908at2759"/>
<name>A0A100IJ69_ASPNG</name>
<dbReference type="VEuPathDB" id="FungiDB:ASPNIDRAFT2_1127416"/>
<reference evidence="10" key="1">
    <citation type="journal article" date="2016" name="Genome Announc.">
        <title>Draft genome sequence of Aspergillus niger strain An76.</title>
        <authorList>
            <person name="Gong W."/>
            <person name="Cheng Z."/>
            <person name="Zhang H."/>
            <person name="Liu L."/>
            <person name="Gao P."/>
            <person name="Wang L."/>
        </authorList>
    </citation>
    <scope>NUCLEOTIDE SEQUENCE [LARGE SCALE GENOMIC DNA]</scope>
    <source>
        <strain evidence="10">An76</strain>
    </source>
</reference>
<dbReference type="Pfam" id="PF04082">
    <property type="entry name" value="Fungal_trans"/>
    <property type="match status" value="1"/>
</dbReference>
<evidence type="ECO:0000256" key="5">
    <source>
        <dbReference type="ARBA" id="ARBA00023242"/>
    </source>
</evidence>